<gene>
    <name evidence="5" type="ORF">RFH988_LOCUS33862</name>
    <name evidence="4" type="ORF">SEV965_LOCUS26701</name>
</gene>
<dbReference type="SUPFAM" id="SSF53756">
    <property type="entry name" value="UDP-Glycosyltransferase/glycogen phosphorylase"/>
    <property type="match status" value="1"/>
</dbReference>
<dbReference type="Proteomes" id="UP000663889">
    <property type="component" value="Unassembled WGS sequence"/>
</dbReference>
<protein>
    <recommendedName>
        <fullName evidence="7">Alpha-1,4 glucan phosphorylase</fullName>
    </recommendedName>
</protein>
<dbReference type="InterPro" id="IPR000811">
    <property type="entry name" value="Glyco_trans_35"/>
</dbReference>
<comment type="caution">
    <text evidence="5">The sequence shown here is derived from an EMBL/GenBank/DDBJ whole genome shotgun (WGS) entry which is preliminary data.</text>
</comment>
<accession>A0A815JLJ0</accession>
<keyword evidence="2" id="KW-0597">Phosphoprotein</keyword>
<feature type="region of interest" description="Disordered" evidence="3">
    <location>
        <begin position="45"/>
        <end position="76"/>
    </location>
</feature>
<dbReference type="FunFam" id="3.40.50.2000:FF:000197">
    <property type="entry name" value="Alpha-1,4 glucan phosphorylase"/>
    <property type="match status" value="1"/>
</dbReference>
<evidence type="ECO:0000313" key="5">
    <source>
        <dbReference type="EMBL" id="CAF1381294.1"/>
    </source>
</evidence>
<proteinExistence type="inferred from homology"/>
<evidence type="ECO:0000313" key="4">
    <source>
        <dbReference type="EMBL" id="CAF1309102.1"/>
    </source>
</evidence>
<evidence type="ECO:0000256" key="3">
    <source>
        <dbReference type="SAM" id="MobiDB-lite"/>
    </source>
</evidence>
<evidence type="ECO:0000256" key="2">
    <source>
        <dbReference type="ARBA" id="ARBA00022553"/>
    </source>
</evidence>
<dbReference type="EMBL" id="CAJNOU010002297">
    <property type="protein sequence ID" value="CAF1309102.1"/>
    <property type="molecule type" value="Genomic_DNA"/>
</dbReference>
<comment type="similarity">
    <text evidence="1">Belongs to the glycogen phosphorylase family.</text>
</comment>
<reference evidence="5" key="1">
    <citation type="submission" date="2021-02" db="EMBL/GenBank/DDBJ databases">
        <authorList>
            <person name="Nowell W R."/>
        </authorList>
    </citation>
    <scope>NUCLEOTIDE SEQUENCE</scope>
</reference>
<dbReference type="OrthoDB" id="6418214at2759"/>
<dbReference type="GO" id="GO:0008184">
    <property type="term" value="F:glycogen phosphorylase activity"/>
    <property type="evidence" value="ECO:0007669"/>
    <property type="project" value="InterPro"/>
</dbReference>
<evidence type="ECO:0000256" key="1">
    <source>
        <dbReference type="ARBA" id="ARBA00006047"/>
    </source>
</evidence>
<name>A0A815JLJ0_9BILA</name>
<feature type="compositionally biased region" description="Basic and acidic residues" evidence="3">
    <location>
        <begin position="46"/>
        <end position="59"/>
    </location>
</feature>
<dbReference type="EMBL" id="CAJNOO010004443">
    <property type="protein sequence ID" value="CAF1381294.1"/>
    <property type="molecule type" value="Genomic_DNA"/>
</dbReference>
<organism evidence="5 6">
    <name type="scientific">Rotaria sordida</name>
    <dbReference type="NCBI Taxonomy" id="392033"/>
    <lineage>
        <taxon>Eukaryota</taxon>
        <taxon>Metazoa</taxon>
        <taxon>Spiralia</taxon>
        <taxon>Gnathifera</taxon>
        <taxon>Rotifera</taxon>
        <taxon>Eurotatoria</taxon>
        <taxon>Bdelloidea</taxon>
        <taxon>Philodinida</taxon>
        <taxon>Philodinidae</taxon>
        <taxon>Rotaria</taxon>
    </lineage>
</organism>
<dbReference type="GO" id="GO:0005975">
    <property type="term" value="P:carbohydrate metabolic process"/>
    <property type="evidence" value="ECO:0007669"/>
    <property type="project" value="InterPro"/>
</dbReference>
<dbReference type="Proteomes" id="UP000663882">
    <property type="component" value="Unassembled WGS sequence"/>
</dbReference>
<sequence>MFDPISWTKRCILNIAGSGKFSIDRTIAEYAREIWGVIPTLTPLPHPHECRPGTKHEGETTTTQGSPSLLHEHGKK</sequence>
<dbReference type="AlphaFoldDB" id="A0A815JLJ0"/>
<evidence type="ECO:0000313" key="6">
    <source>
        <dbReference type="Proteomes" id="UP000663882"/>
    </source>
</evidence>
<dbReference type="Pfam" id="PF00343">
    <property type="entry name" value="Phosphorylase"/>
    <property type="match status" value="1"/>
</dbReference>
<evidence type="ECO:0008006" key="7">
    <source>
        <dbReference type="Google" id="ProtNLM"/>
    </source>
</evidence>